<keyword evidence="1" id="KW-0175">Coiled coil</keyword>
<reference evidence="4" key="1">
    <citation type="journal article" date="2019" name="Int. J. Syst. Evol. Microbiol.">
        <title>The Global Catalogue of Microorganisms (GCM) 10K type strain sequencing project: providing services to taxonomists for standard genome sequencing and annotation.</title>
        <authorList>
            <consortium name="The Broad Institute Genomics Platform"/>
            <consortium name="The Broad Institute Genome Sequencing Center for Infectious Disease"/>
            <person name="Wu L."/>
            <person name="Ma J."/>
        </authorList>
    </citation>
    <scope>NUCLEOTIDE SEQUENCE [LARGE SCALE GENOMIC DNA]</scope>
    <source>
        <strain evidence="4">JCM 18532</strain>
    </source>
</reference>
<dbReference type="SUPFAM" id="SSF54427">
    <property type="entry name" value="NTF2-like"/>
    <property type="match status" value="1"/>
</dbReference>
<sequence length="181" mass="20303">MDVQQLADELAEVRSRLAALEDEKEIRELLARYGYYADAKLDDEYYDLFTDDCVMDVSTGRGDDPYALLRWEGLAAMREFMAVRTAGNGDGFYGRSLHMQGNNVAIRVSGDAAVATNYSFIFHQDGPDLRIISASINAWQLVRTEAGWRIRQRRRRMVGAPDTAEVLRATDRDVRASASGA</sequence>
<keyword evidence="4" id="KW-1185">Reference proteome</keyword>
<dbReference type="RefSeq" id="WP_345527686.1">
    <property type="nucleotide sequence ID" value="NZ_BAABKN010000019.1"/>
</dbReference>
<feature type="coiled-coil region" evidence="1">
    <location>
        <begin position="3"/>
        <end position="30"/>
    </location>
</feature>
<evidence type="ECO:0000313" key="4">
    <source>
        <dbReference type="Proteomes" id="UP001499882"/>
    </source>
</evidence>
<protein>
    <recommendedName>
        <fullName evidence="2">SnoaL-like domain-containing protein</fullName>
    </recommendedName>
</protein>
<gene>
    <name evidence="3" type="ORF">GCM10023350_30610</name>
</gene>
<evidence type="ECO:0000256" key="1">
    <source>
        <dbReference type="SAM" id="Coils"/>
    </source>
</evidence>
<proteinExistence type="predicted"/>
<dbReference type="Gene3D" id="3.10.450.50">
    <property type="match status" value="1"/>
</dbReference>
<name>A0ABP8Z1H6_9ACTN</name>
<accession>A0ABP8Z1H6</accession>
<dbReference type="Pfam" id="PF13577">
    <property type="entry name" value="SnoaL_4"/>
    <property type="match status" value="1"/>
</dbReference>
<evidence type="ECO:0000313" key="3">
    <source>
        <dbReference type="EMBL" id="GAA4743749.1"/>
    </source>
</evidence>
<feature type="domain" description="SnoaL-like" evidence="2">
    <location>
        <begin position="19"/>
        <end position="154"/>
    </location>
</feature>
<dbReference type="EMBL" id="BAABKN010000019">
    <property type="protein sequence ID" value="GAA4743749.1"/>
    <property type="molecule type" value="Genomic_DNA"/>
</dbReference>
<dbReference type="InterPro" id="IPR032710">
    <property type="entry name" value="NTF2-like_dom_sf"/>
</dbReference>
<dbReference type="InterPro" id="IPR037401">
    <property type="entry name" value="SnoaL-like"/>
</dbReference>
<evidence type="ECO:0000259" key="2">
    <source>
        <dbReference type="Pfam" id="PF13577"/>
    </source>
</evidence>
<comment type="caution">
    <text evidence="3">The sequence shown here is derived from an EMBL/GenBank/DDBJ whole genome shotgun (WGS) entry which is preliminary data.</text>
</comment>
<dbReference type="Proteomes" id="UP001499882">
    <property type="component" value="Unassembled WGS sequence"/>
</dbReference>
<organism evidence="3 4">
    <name type="scientific">Nocardioides endophyticus</name>
    <dbReference type="NCBI Taxonomy" id="1353775"/>
    <lineage>
        <taxon>Bacteria</taxon>
        <taxon>Bacillati</taxon>
        <taxon>Actinomycetota</taxon>
        <taxon>Actinomycetes</taxon>
        <taxon>Propionibacteriales</taxon>
        <taxon>Nocardioidaceae</taxon>
        <taxon>Nocardioides</taxon>
    </lineage>
</organism>